<dbReference type="STRING" id="1110509.Mhar_0419"/>
<evidence type="ECO:0008006" key="3">
    <source>
        <dbReference type="Google" id="ProtNLM"/>
    </source>
</evidence>
<dbReference type="AlphaFoldDB" id="G7WMM1"/>
<dbReference type="InterPro" id="IPR053833">
    <property type="entry name" value="SAMP2"/>
</dbReference>
<sequence>MRALKIRIRADGLVTERTVDLDRDLTYDQLFMLLNINPETVVALLEGHPVPADDLVEAKDLEIVRVVSSG</sequence>
<dbReference type="InterPro" id="IPR012675">
    <property type="entry name" value="Beta-grasp_dom_sf"/>
</dbReference>
<keyword evidence="2" id="KW-1185">Reference proteome</keyword>
<dbReference type="PATRIC" id="fig|1110509.7.peg.467"/>
<dbReference type="Pfam" id="PF21965">
    <property type="entry name" value="SAMP2"/>
    <property type="match status" value="1"/>
</dbReference>
<gene>
    <name evidence="1" type="ordered locus">Mhar_0419</name>
</gene>
<dbReference type="Proteomes" id="UP000005877">
    <property type="component" value="Chromosome"/>
</dbReference>
<reference evidence="1 2" key="1">
    <citation type="journal article" date="2012" name="PLoS ONE">
        <title>The genome characteristics and predicted function of methyl-group oxidation pathway in the obligate aceticlastic methanogens, Methanosaeta spp.</title>
        <authorList>
            <person name="Zhu J."/>
            <person name="Zheng H."/>
            <person name="Ai G."/>
            <person name="Zhang G."/>
            <person name="Liu D."/>
            <person name="Liu X."/>
            <person name="Dong X."/>
        </authorList>
    </citation>
    <scope>NUCLEOTIDE SEQUENCE [LARGE SCALE GENOMIC DNA]</scope>
    <source>
        <strain evidence="1 2">6Ac</strain>
    </source>
</reference>
<dbReference type="InterPro" id="IPR016155">
    <property type="entry name" value="Mopterin_synth/thiamin_S_b"/>
</dbReference>
<protein>
    <recommendedName>
        <fullName evidence="3">MoaD/ThiS family protein</fullName>
    </recommendedName>
</protein>
<accession>G7WMM1</accession>
<organism evidence="1 2">
    <name type="scientific">Methanothrix harundinacea (strain 6Ac)</name>
    <name type="common">Methanosaeta harundinacea</name>
    <dbReference type="NCBI Taxonomy" id="1110509"/>
    <lineage>
        <taxon>Archaea</taxon>
        <taxon>Methanobacteriati</taxon>
        <taxon>Methanobacteriota</taxon>
        <taxon>Stenosarchaea group</taxon>
        <taxon>Methanomicrobia</taxon>
        <taxon>Methanotrichales</taxon>
        <taxon>Methanotrichaceae</taxon>
        <taxon>Methanothrix</taxon>
    </lineage>
</organism>
<proteinExistence type="predicted"/>
<dbReference type="SUPFAM" id="SSF54285">
    <property type="entry name" value="MoaD/ThiS"/>
    <property type="match status" value="1"/>
</dbReference>
<evidence type="ECO:0000313" key="2">
    <source>
        <dbReference type="Proteomes" id="UP000005877"/>
    </source>
</evidence>
<dbReference type="HOGENOM" id="CLU_114601_9_3_2"/>
<evidence type="ECO:0000313" key="1">
    <source>
        <dbReference type="EMBL" id="AET63805.1"/>
    </source>
</evidence>
<dbReference type="KEGG" id="mhi:Mhar_0419"/>
<dbReference type="GeneID" id="12509588"/>
<name>G7WMM1_METH6</name>
<dbReference type="Gene3D" id="3.10.20.30">
    <property type="match status" value="1"/>
</dbReference>
<dbReference type="EMBL" id="CP003117">
    <property type="protein sequence ID" value="AET63805.1"/>
    <property type="molecule type" value="Genomic_DNA"/>
</dbReference>
<dbReference type="RefSeq" id="WP_014585990.1">
    <property type="nucleotide sequence ID" value="NC_017527.1"/>
</dbReference>